<organism evidence="2 3">
    <name type="scientific">Actinomadura decatromicini</name>
    <dbReference type="NCBI Taxonomy" id="2604572"/>
    <lineage>
        <taxon>Bacteria</taxon>
        <taxon>Bacillati</taxon>
        <taxon>Actinomycetota</taxon>
        <taxon>Actinomycetes</taxon>
        <taxon>Streptosporangiales</taxon>
        <taxon>Thermomonosporaceae</taxon>
        <taxon>Actinomadura</taxon>
    </lineage>
</organism>
<dbReference type="AlphaFoldDB" id="A0A5D3FWL6"/>
<evidence type="ECO:0000313" key="3">
    <source>
        <dbReference type="Proteomes" id="UP000323505"/>
    </source>
</evidence>
<reference evidence="2 3" key="1">
    <citation type="submission" date="2019-08" db="EMBL/GenBank/DDBJ databases">
        <title>Actinomadura sp. nov. CYP1-5 isolated from mountain soil.</title>
        <authorList>
            <person name="Songsumanus A."/>
            <person name="Kuncharoen N."/>
            <person name="Kudo T."/>
            <person name="Yuki M."/>
            <person name="Igarashi Y."/>
            <person name="Tanasupawat S."/>
        </authorList>
    </citation>
    <scope>NUCLEOTIDE SEQUENCE [LARGE SCALE GENOMIC DNA]</scope>
    <source>
        <strain evidence="2 3">CYP1-5</strain>
    </source>
</reference>
<evidence type="ECO:0000313" key="2">
    <source>
        <dbReference type="EMBL" id="TYK52428.1"/>
    </source>
</evidence>
<dbReference type="NCBIfam" id="NF046112">
    <property type="entry name" value="MSMEG_6209_Nter"/>
    <property type="match status" value="1"/>
</dbReference>
<evidence type="ECO:0000259" key="1">
    <source>
        <dbReference type="Pfam" id="PF17648"/>
    </source>
</evidence>
<protein>
    <recommendedName>
        <fullName evidence="1">Luciferase domain-containing protein</fullName>
    </recommendedName>
</protein>
<keyword evidence="3" id="KW-1185">Reference proteome</keyword>
<proteinExistence type="predicted"/>
<gene>
    <name evidence="2" type="ORF">FXF68_01185</name>
</gene>
<dbReference type="Proteomes" id="UP000323505">
    <property type="component" value="Unassembled WGS sequence"/>
</dbReference>
<accession>A0A5D3FWL6</accession>
<dbReference type="RefSeq" id="WP_148756951.1">
    <property type="nucleotide sequence ID" value="NZ_VSRQ01000001.1"/>
</dbReference>
<feature type="domain" description="Luciferase" evidence="1">
    <location>
        <begin position="42"/>
        <end position="105"/>
    </location>
</feature>
<dbReference type="InterPro" id="IPR040841">
    <property type="entry name" value="Luciferase_dom"/>
</dbReference>
<dbReference type="Pfam" id="PF17648">
    <property type="entry name" value="Luciferase"/>
    <property type="match status" value="1"/>
</dbReference>
<dbReference type="EMBL" id="VSRQ01000001">
    <property type="protein sequence ID" value="TYK52428.1"/>
    <property type="molecule type" value="Genomic_DNA"/>
</dbReference>
<comment type="caution">
    <text evidence="2">The sequence shown here is derived from an EMBL/GenBank/DDBJ whole genome shotgun (WGS) entry which is preliminary data.</text>
</comment>
<name>A0A5D3FWL6_9ACTN</name>
<sequence>MGGTGGLRISLADYVVGQLNGWPALRLCQADCGFGRAFACDGDQIVHLHGCDQAELYLTWPLVQRLRGPLGERASVRIRPGSGWVEMFLGGHGDVALLVSLVSVAIKAHLAAVDTAPPQLGPCPLGYSHLAEKLMPQPPPGRGGLTITPSGNPVEREEHVMRTVTDRLIRGFADHHGPAQVTHAIDAIYRRFDHRPVRDFVPVLVERLARQALTSDLPDRAAPQREITQSR</sequence>
<dbReference type="Gene3D" id="1.10.8.1060">
    <property type="entry name" value="Corynebacterium glutamicum thioredoxin-dependent arsenate reductase, N-terminal domain"/>
    <property type="match status" value="1"/>
</dbReference>